<dbReference type="InterPro" id="IPR001460">
    <property type="entry name" value="PCN-bd_Tpept"/>
</dbReference>
<protein>
    <submittedName>
        <fullName evidence="2">Peptidoglycan D,D-transpeptidase MrdA</fullName>
        <ecNumber evidence="2">3.4.16.4</ecNumber>
    </submittedName>
</protein>
<dbReference type="AlphaFoldDB" id="A0A3B0ZVF2"/>
<dbReference type="PANTHER" id="PTHR30627">
    <property type="entry name" value="PEPTIDOGLYCAN D,D-TRANSPEPTIDASE"/>
    <property type="match status" value="1"/>
</dbReference>
<evidence type="ECO:0000313" key="2">
    <source>
        <dbReference type="EMBL" id="VAW90009.1"/>
    </source>
</evidence>
<dbReference type="Gene3D" id="3.40.710.10">
    <property type="entry name" value="DD-peptidase/beta-lactamase superfamily"/>
    <property type="match status" value="1"/>
</dbReference>
<reference evidence="2" key="1">
    <citation type="submission" date="2018-06" db="EMBL/GenBank/DDBJ databases">
        <authorList>
            <person name="Zhirakovskaya E."/>
        </authorList>
    </citation>
    <scope>NUCLEOTIDE SEQUENCE</scope>
</reference>
<dbReference type="EC" id="3.4.16.4" evidence="2"/>
<keyword evidence="2" id="KW-0378">Hydrolase</keyword>
<dbReference type="GO" id="GO:0005886">
    <property type="term" value="C:plasma membrane"/>
    <property type="evidence" value="ECO:0007669"/>
    <property type="project" value="TreeGrafter"/>
</dbReference>
<feature type="domain" description="Penicillin-binding protein transpeptidase" evidence="1">
    <location>
        <begin position="4"/>
        <end position="277"/>
    </location>
</feature>
<organism evidence="2">
    <name type="scientific">hydrothermal vent metagenome</name>
    <dbReference type="NCBI Taxonomy" id="652676"/>
    <lineage>
        <taxon>unclassified sequences</taxon>
        <taxon>metagenomes</taxon>
        <taxon>ecological metagenomes</taxon>
    </lineage>
</organism>
<dbReference type="InterPro" id="IPR050515">
    <property type="entry name" value="Beta-lactam/transpept"/>
</dbReference>
<keyword evidence="2" id="KW-0121">Carboxypeptidase</keyword>
<proteinExistence type="predicted"/>
<sequence>FVGLAGLENDIVTTDKRTFCQGWFSLKGDDHKYRDWKIRGHGTTTLEKAIIESCDVYFYDLSLHLGIDAMSDYLSHFGLGKKTGIDLPGELSGILPSSHWKRQKKGLPWYTGETLISGIGQGYNLTTPLQLASATATLASRGLHSRPHLVKTLGSSLNSESAPMALEQEDRHKIASDEHWEYMIEAMVKTVHSIHGTARSISKGVPFKIAGKTGTAQVFGIKQDEKYVKEDIAERLRDHALFIAFAPADKPEIAVAVIVENGGSGGSVAAPVARKIIDQYMASKQSS</sequence>
<evidence type="ECO:0000259" key="1">
    <source>
        <dbReference type="Pfam" id="PF00905"/>
    </source>
</evidence>
<dbReference type="GO" id="GO:0009002">
    <property type="term" value="F:serine-type D-Ala-D-Ala carboxypeptidase activity"/>
    <property type="evidence" value="ECO:0007669"/>
    <property type="project" value="UniProtKB-EC"/>
</dbReference>
<accession>A0A3B0ZVF2</accession>
<dbReference type="SUPFAM" id="SSF56601">
    <property type="entry name" value="beta-lactamase/transpeptidase-like"/>
    <property type="match status" value="1"/>
</dbReference>
<dbReference type="GO" id="GO:0071555">
    <property type="term" value="P:cell wall organization"/>
    <property type="evidence" value="ECO:0007669"/>
    <property type="project" value="TreeGrafter"/>
</dbReference>
<dbReference type="GO" id="GO:0071972">
    <property type="term" value="F:peptidoglycan L,D-transpeptidase activity"/>
    <property type="evidence" value="ECO:0007669"/>
    <property type="project" value="TreeGrafter"/>
</dbReference>
<dbReference type="PANTHER" id="PTHR30627:SF2">
    <property type="entry name" value="PEPTIDOGLYCAN D,D-TRANSPEPTIDASE MRDA"/>
    <property type="match status" value="1"/>
</dbReference>
<gene>
    <name evidence="2" type="ORF">MNBD_GAMMA17-1413</name>
</gene>
<name>A0A3B0ZVF2_9ZZZZ</name>
<dbReference type="GO" id="GO:0008658">
    <property type="term" value="F:penicillin binding"/>
    <property type="evidence" value="ECO:0007669"/>
    <property type="project" value="InterPro"/>
</dbReference>
<keyword evidence="2" id="KW-0645">Protease</keyword>
<feature type="non-terminal residue" evidence="2">
    <location>
        <position position="1"/>
    </location>
</feature>
<dbReference type="EMBL" id="UOFQ01000165">
    <property type="protein sequence ID" value="VAW90009.1"/>
    <property type="molecule type" value="Genomic_DNA"/>
</dbReference>
<dbReference type="Pfam" id="PF00905">
    <property type="entry name" value="Transpeptidase"/>
    <property type="match status" value="1"/>
</dbReference>
<dbReference type="InterPro" id="IPR012338">
    <property type="entry name" value="Beta-lactam/transpept-like"/>
</dbReference>